<name>A0ABN0Z3X2_9ACTN</name>
<comment type="caution">
    <text evidence="2">The sequence shown here is derived from an EMBL/GenBank/DDBJ whole genome shotgun (WGS) entry which is preliminary data.</text>
</comment>
<accession>A0ABN0Z3X2</accession>
<evidence type="ECO:0008006" key="4">
    <source>
        <dbReference type="Google" id="ProtNLM"/>
    </source>
</evidence>
<protein>
    <recommendedName>
        <fullName evidence="4">ESX-1 secretion-associated protein</fullName>
    </recommendedName>
</protein>
<dbReference type="Proteomes" id="UP001500879">
    <property type="component" value="Unassembled WGS sequence"/>
</dbReference>
<organism evidence="2 3">
    <name type="scientific">Streptomyces luteireticuli</name>
    <dbReference type="NCBI Taxonomy" id="173858"/>
    <lineage>
        <taxon>Bacteria</taxon>
        <taxon>Bacillati</taxon>
        <taxon>Actinomycetota</taxon>
        <taxon>Actinomycetes</taxon>
        <taxon>Kitasatosporales</taxon>
        <taxon>Streptomycetaceae</taxon>
        <taxon>Streptomyces</taxon>
    </lineage>
</organism>
<gene>
    <name evidence="2" type="ORF">GCM10010357_61740</name>
</gene>
<evidence type="ECO:0000256" key="1">
    <source>
        <dbReference type="SAM" id="MobiDB-lite"/>
    </source>
</evidence>
<evidence type="ECO:0000313" key="2">
    <source>
        <dbReference type="EMBL" id="GAA0431772.1"/>
    </source>
</evidence>
<proteinExistence type="predicted"/>
<dbReference type="EMBL" id="BAAABX010000066">
    <property type="protein sequence ID" value="GAA0431772.1"/>
    <property type="molecule type" value="Genomic_DNA"/>
</dbReference>
<sequence>MRVEVEALKGFKNRVDEALTELGGSEAAHANLAAEKIDKGHFGQDFVAAGALYGMYNAVHEDLANLSKLLSDQIEALSLAVQGAHNDYQGTDLDHRDKMWAVQRELAKYYDPKQDPNAKSAGRDQVNPAPEKSGGTHGEGEM</sequence>
<feature type="region of interest" description="Disordered" evidence="1">
    <location>
        <begin position="110"/>
        <end position="142"/>
    </location>
</feature>
<reference evidence="2 3" key="1">
    <citation type="journal article" date="2019" name="Int. J. Syst. Evol. Microbiol.">
        <title>The Global Catalogue of Microorganisms (GCM) 10K type strain sequencing project: providing services to taxonomists for standard genome sequencing and annotation.</title>
        <authorList>
            <consortium name="The Broad Institute Genomics Platform"/>
            <consortium name="The Broad Institute Genome Sequencing Center for Infectious Disease"/>
            <person name="Wu L."/>
            <person name="Ma J."/>
        </authorList>
    </citation>
    <scope>NUCLEOTIDE SEQUENCE [LARGE SCALE GENOMIC DNA]</scope>
    <source>
        <strain evidence="2 3">JCM 4788</strain>
    </source>
</reference>
<keyword evidence="3" id="KW-1185">Reference proteome</keyword>
<evidence type="ECO:0000313" key="3">
    <source>
        <dbReference type="Proteomes" id="UP001500879"/>
    </source>
</evidence>